<sequence>MTGERENVQHFLASMLKDDPALGPISIADDCLWEVSAPLPPMTGPAEIEAGFLDPLRRAFSGLHRRDEIFIGARNRRHENGFWCAAVAHYVGNFTAPLWGIAPSDRLAFLRAGEFYHVRDGRIVQTRIILDLPDLMRQAGRHPFPFSYGLETLFPGPATHDGVCPRTGDGEGSLDIVEGMLGDLHRFDPQSFGSAGQTGTDGYWADDMLWYGPAGIGSNFRWEGFVKDHRAPFLHAFPDRKGGNHYCRIGDGNYAAVSGWPSMTMTFQGDYLGVRADGRALTLRVMDFYRCHDGRIAENWVFLDYVDLFAQMGVDLLAATG</sequence>
<evidence type="ECO:0000313" key="1">
    <source>
        <dbReference type="EMBL" id="SNR69182.1"/>
    </source>
</evidence>
<dbReference type="EMBL" id="FZNM01000017">
    <property type="protein sequence ID" value="SNR69182.1"/>
    <property type="molecule type" value="Genomic_DNA"/>
</dbReference>
<dbReference type="SUPFAM" id="SSF54427">
    <property type="entry name" value="NTF2-like"/>
    <property type="match status" value="2"/>
</dbReference>
<reference evidence="2 4" key="3">
    <citation type="submission" date="2019-02" db="EMBL/GenBank/DDBJ databases">
        <authorList>
            <person name="Zhang G."/>
        </authorList>
    </citation>
    <scope>NUCLEOTIDE SEQUENCE [LARGE SCALE GENOMIC DNA]</scope>
    <source>
        <strain evidence="2 4">CMB17</strain>
    </source>
</reference>
<dbReference type="OrthoDB" id="1948945at2"/>
<protein>
    <submittedName>
        <fullName evidence="1">SnoaL-like polyketide cyclase</fullName>
    </submittedName>
</protein>
<proteinExistence type="predicted"/>
<dbReference type="EMBL" id="SIRL01000016">
    <property type="protein sequence ID" value="TBN46789.1"/>
    <property type="molecule type" value="Genomic_DNA"/>
</dbReference>
<keyword evidence="4" id="KW-1185">Reference proteome</keyword>
<name>A0A238YE07_9RHOB</name>
<dbReference type="Proteomes" id="UP000292859">
    <property type="component" value="Unassembled WGS sequence"/>
</dbReference>
<dbReference type="PANTHER" id="PTHR38436:SF1">
    <property type="entry name" value="ESTER CYCLASE"/>
    <property type="match status" value="1"/>
</dbReference>
<dbReference type="Gene3D" id="3.10.450.50">
    <property type="match status" value="2"/>
</dbReference>
<accession>A0A238YE07</accession>
<organism evidence="1 3">
    <name type="scientific">Paracoccus sediminis</name>
    <dbReference type="NCBI Taxonomy" id="1214787"/>
    <lineage>
        <taxon>Bacteria</taxon>
        <taxon>Pseudomonadati</taxon>
        <taxon>Pseudomonadota</taxon>
        <taxon>Alphaproteobacteria</taxon>
        <taxon>Rhodobacterales</taxon>
        <taxon>Paracoccaceae</taxon>
        <taxon>Paracoccus</taxon>
    </lineage>
</organism>
<evidence type="ECO:0000313" key="3">
    <source>
        <dbReference type="Proteomes" id="UP000198409"/>
    </source>
</evidence>
<evidence type="ECO:0000313" key="4">
    <source>
        <dbReference type="Proteomes" id="UP000292859"/>
    </source>
</evidence>
<dbReference type="InterPro" id="IPR032710">
    <property type="entry name" value="NTF2-like_dom_sf"/>
</dbReference>
<dbReference type="Pfam" id="PF07366">
    <property type="entry name" value="SnoaL"/>
    <property type="match status" value="2"/>
</dbReference>
<dbReference type="InterPro" id="IPR009959">
    <property type="entry name" value="Cyclase_SnoaL-like"/>
</dbReference>
<dbReference type="PANTHER" id="PTHR38436">
    <property type="entry name" value="POLYKETIDE CYCLASE SNOAL-LIKE DOMAIN"/>
    <property type="match status" value="1"/>
</dbReference>
<gene>
    <name evidence="2" type="ORF">EYF88_16020</name>
    <name evidence="1" type="ORF">SAMN06265378_11750</name>
</gene>
<dbReference type="Proteomes" id="UP000198409">
    <property type="component" value="Unassembled WGS sequence"/>
</dbReference>
<dbReference type="GO" id="GO:0030638">
    <property type="term" value="P:polyketide metabolic process"/>
    <property type="evidence" value="ECO:0007669"/>
    <property type="project" value="InterPro"/>
</dbReference>
<reference evidence="1" key="1">
    <citation type="submission" date="2017-06" db="EMBL/GenBank/DDBJ databases">
        <authorList>
            <person name="Kim H.J."/>
            <person name="Triplett B.A."/>
        </authorList>
    </citation>
    <scope>NUCLEOTIDE SEQUENCE [LARGE SCALE GENOMIC DNA]</scope>
    <source>
        <strain evidence="1">DSM 26170</strain>
    </source>
</reference>
<evidence type="ECO:0000313" key="2">
    <source>
        <dbReference type="EMBL" id="TBN46789.1"/>
    </source>
</evidence>
<reference evidence="3" key="2">
    <citation type="submission" date="2017-06" db="EMBL/GenBank/DDBJ databases">
        <authorList>
            <person name="Varghese N."/>
            <person name="Submissions S."/>
        </authorList>
    </citation>
    <scope>NUCLEOTIDE SEQUENCE [LARGE SCALE GENOMIC DNA]</scope>
    <source>
        <strain evidence="3">DSM 26170</strain>
    </source>
</reference>
<dbReference type="AlphaFoldDB" id="A0A238YE07"/>
<dbReference type="RefSeq" id="WP_089389249.1">
    <property type="nucleotide sequence ID" value="NZ_FZNM01000017.1"/>
</dbReference>